<dbReference type="RefSeq" id="WP_048120409.1">
    <property type="nucleotide sequence ID" value="NZ_CP009520.1"/>
</dbReference>
<proteinExistence type="predicted"/>
<feature type="transmembrane region" description="Helical" evidence="1">
    <location>
        <begin position="12"/>
        <end position="34"/>
    </location>
</feature>
<reference evidence="2 3" key="1">
    <citation type="submission" date="2014-07" db="EMBL/GenBank/DDBJ databases">
        <title>Methanogenic archaea and the global carbon cycle.</title>
        <authorList>
            <person name="Henriksen J.R."/>
            <person name="Luke J."/>
            <person name="Reinhart S."/>
            <person name="Benedict M.N."/>
            <person name="Youngblut N.D."/>
            <person name="Metcalf M.E."/>
            <person name="Whitaker R.J."/>
            <person name="Metcalf W.W."/>
        </authorList>
    </citation>
    <scope>NUCLEOTIDE SEQUENCE [LARGE SCALE GENOMIC DNA]</scope>
    <source>
        <strain evidence="2 3">Z-761</strain>
    </source>
</reference>
<dbReference type="KEGG" id="mvc:MSVAZ_1734"/>
<feature type="transmembrane region" description="Helical" evidence="1">
    <location>
        <begin position="46"/>
        <end position="67"/>
    </location>
</feature>
<dbReference type="PATRIC" id="fig|1434123.4.peg.2103"/>
<protein>
    <recommendedName>
        <fullName evidence="4">DUF3566 domain-containing protein</fullName>
    </recommendedName>
</protein>
<gene>
    <name evidence="2" type="ORF">MSVAZ_1734</name>
</gene>
<dbReference type="Proteomes" id="UP000033096">
    <property type="component" value="Chromosome"/>
</dbReference>
<accession>A0A0E3Q5R8</accession>
<dbReference type="GeneID" id="24810179"/>
<keyword evidence="1" id="KW-1133">Transmembrane helix</keyword>
<dbReference type="HOGENOM" id="CLU_2447685_0_0_2"/>
<evidence type="ECO:0000256" key="1">
    <source>
        <dbReference type="SAM" id="Phobius"/>
    </source>
</evidence>
<keyword evidence="1" id="KW-0812">Transmembrane</keyword>
<dbReference type="EMBL" id="CP009520">
    <property type="protein sequence ID" value="AKB44003.1"/>
    <property type="molecule type" value="Genomic_DNA"/>
</dbReference>
<keyword evidence="1" id="KW-0472">Membrane</keyword>
<name>A0A0E3Q5R8_9EURY</name>
<sequence>MMRITALNSMSLAKVLSLMYLCFAIVFSPLILFMVSMDGTGLTEGIFIAVFLIVFYGIAGAIAGFLIGTIYNIVAKQVGGIEIETETI</sequence>
<evidence type="ECO:0008006" key="4">
    <source>
        <dbReference type="Google" id="ProtNLM"/>
    </source>
</evidence>
<evidence type="ECO:0000313" key="3">
    <source>
        <dbReference type="Proteomes" id="UP000033096"/>
    </source>
</evidence>
<dbReference type="AlphaFoldDB" id="A0A0E3Q5R8"/>
<organism evidence="2 3">
    <name type="scientific">Methanosarcina vacuolata Z-761</name>
    <dbReference type="NCBI Taxonomy" id="1434123"/>
    <lineage>
        <taxon>Archaea</taxon>
        <taxon>Methanobacteriati</taxon>
        <taxon>Methanobacteriota</taxon>
        <taxon>Stenosarchaea group</taxon>
        <taxon>Methanomicrobia</taxon>
        <taxon>Methanosarcinales</taxon>
        <taxon>Methanosarcinaceae</taxon>
        <taxon>Methanosarcina</taxon>
    </lineage>
</organism>
<keyword evidence="3" id="KW-1185">Reference proteome</keyword>
<evidence type="ECO:0000313" key="2">
    <source>
        <dbReference type="EMBL" id="AKB44003.1"/>
    </source>
</evidence>